<dbReference type="InterPro" id="IPR032456">
    <property type="entry name" value="Peptidase_M48_N"/>
</dbReference>
<keyword evidence="6" id="KW-0482">Metalloprotease</keyword>
<dbReference type="Pfam" id="PF01435">
    <property type="entry name" value="Peptidase_M48"/>
    <property type="match status" value="1"/>
</dbReference>
<feature type="transmembrane region" description="Helical" evidence="7">
    <location>
        <begin position="95"/>
        <end position="118"/>
    </location>
</feature>
<dbReference type="GO" id="GO:0006508">
    <property type="term" value="P:proteolysis"/>
    <property type="evidence" value="ECO:0007669"/>
    <property type="project" value="UniProtKB-KW"/>
</dbReference>
<evidence type="ECO:0000313" key="10">
    <source>
        <dbReference type="EMBL" id="RCK60378.1"/>
    </source>
</evidence>
<keyword evidence="7" id="KW-0472">Membrane</keyword>
<evidence type="ECO:0000256" key="7">
    <source>
        <dbReference type="SAM" id="Phobius"/>
    </source>
</evidence>
<keyword evidence="7" id="KW-1133">Transmembrane helix</keyword>
<evidence type="ECO:0000256" key="5">
    <source>
        <dbReference type="ARBA" id="ARBA00022833"/>
    </source>
</evidence>
<keyword evidence="2 10" id="KW-0645">Protease</keyword>
<keyword evidence="3" id="KW-0479">Metal-binding</keyword>
<dbReference type="GO" id="GO:0004222">
    <property type="term" value="F:metalloendopeptidase activity"/>
    <property type="evidence" value="ECO:0007669"/>
    <property type="project" value="InterPro"/>
</dbReference>
<sequence length="453" mass="51831">MPFEETLSLLDSPQINWKYVTAVLLVAQYVFETCLEFRQCRFLESLRGSGSIQKEIHHEKEKENEQAYAVAKVKFSMVSKTLVLLRWLITIRLELYLKLWMLSGYFTMSSSGIFPSWINDSGFAHSFVFVSVIQVLAFCFHLPLDYYEHFVLEETYGVNKQTIGRFVLNTVKTTGVSLVAISTVTAWFLESLADVGYKYYCYLGYVILGANVTFATLVPALVAPFVNKFRPLADSQLKTAIETLTAGEKFPLAKIHMDHVHETNRRSNWSYYSAVYFIGVPWSKQLILYDVLTEYCTTDEIVALTAYVIGLWKMNHSVMKILAMPVSTLWVLSLYLACIHNKSLYTSFGFANEQPFLIGCLLFMDVWSALESFPKFVLNLASRYFVHEADKFVKDKGYLDKLCSLLLKFSEGETTSKTKVDWAYSTLHNAEPLLSERFSALGYGSEEESDKYD</sequence>
<evidence type="ECO:0000256" key="1">
    <source>
        <dbReference type="ARBA" id="ARBA00001947"/>
    </source>
</evidence>
<accession>A0A367Y3I0</accession>
<dbReference type="AlphaFoldDB" id="A0A367Y3I0"/>
<dbReference type="Gene3D" id="3.30.2010.10">
    <property type="entry name" value="Metalloproteases ('zincins'), catalytic domain"/>
    <property type="match status" value="1"/>
</dbReference>
<feature type="transmembrane region" description="Helical" evidence="7">
    <location>
        <begin position="166"/>
        <end position="190"/>
    </location>
</feature>
<dbReference type="Proteomes" id="UP000253472">
    <property type="component" value="Unassembled WGS sequence"/>
</dbReference>
<dbReference type="EMBL" id="QLNQ01000026">
    <property type="protein sequence ID" value="RCK60378.1"/>
    <property type="molecule type" value="Genomic_DNA"/>
</dbReference>
<comment type="cofactor">
    <cofactor evidence="1">
        <name>Zn(2+)</name>
        <dbReference type="ChEBI" id="CHEBI:29105"/>
    </cofactor>
</comment>
<feature type="domain" description="Peptidase M48" evidence="8">
    <location>
        <begin position="233"/>
        <end position="441"/>
    </location>
</feature>
<dbReference type="OrthoDB" id="360839at2759"/>
<dbReference type="STRING" id="5486.A0A367Y3I0"/>
<name>A0A367Y3I0_9ASCO</name>
<feature type="transmembrane region" description="Helical" evidence="7">
    <location>
        <begin position="318"/>
        <end position="336"/>
    </location>
</feature>
<evidence type="ECO:0000256" key="3">
    <source>
        <dbReference type="ARBA" id="ARBA00022723"/>
    </source>
</evidence>
<proteinExistence type="predicted"/>
<organism evidence="10 11">
    <name type="scientific">Candida viswanathii</name>
    <dbReference type="NCBI Taxonomy" id="5486"/>
    <lineage>
        <taxon>Eukaryota</taxon>
        <taxon>Fungi</taxon>
        <taxon>Dikarya</taxon>
        <taxon>Ascomycota</taxon>
        <taxon>Saccharomycotina</taxon>
        <taxon>Pichiomycetes</taxon>
        <taxon>Debaryomycetaceae</taxon>
        <taxon>Candida/Lodderomyces clade</taxon>
        <taxon>Candida</taxon>
    </lineage>
</organism>
<comment type="caution">
    <text evidence="10">The sequence shown here is derived from an EMBL/GenBank/DDBJ whole genome shotgun (WGS) entry which is preliminary data.</text>
</comment>
<reference evidence="10 11" key="1">
    <citation type="submission" date="2018-06" db="EMBL/GenBank/DDBJ databases">
        <title>Whole genome sequencing of Candida tropicalis (genome annotated by CSBL at Korea University).</title>
        <authorList>
            <person name="Ahn J."/>
        </authorList>
    </citation>
    <scope>NUCLEOTIDE SEQUENCE [LARGE SCALE GENOMIC DNA]</scope>
    <source>
        <strain evidence="10 11">ATCC 20962</strain>
    </source>
</reference>
<evidence type="ECO:0000256" key="2">
    <source>
        <dbReference type="ARBA" id="ARBA00022670"/>
    </source>
</evidence>
<keyword evidence="7" id="KW-0812">Transmembrane</keyword>
<dbReference type="PANTHER" id="PTHR10120">
    <property type="entry name" value="CAAX PRENYL PROTEASE 1"/>
    <property type="match status" value="1"/>
</dbReference>
<evidence type="ECO:0000259" key="9">
    <source>
        <dbReference type="Pfam" id="PF16491"/>
    </source>
</evidence>
<evidence type="ECO:0000313" key="11">
    <source>
        <dbReference type="Proteomes" id="UP000253472"/>
    </source>
</evidence>
<evidence type="ECO:0000256" key="4">
    <source>
        <dbReference type="ARBA" id="ARBA00022801"/>
    </source>
</evidence>
<evidence type="ECO:0000259" key="8">
    <source>
        <dbReference type="Pfam" id="PF01435"/>
    </source>
</evidence>
<dbReference type="Pfam" id="PF16491">
    <property type="entry name" value="Peptidase_M48_N"/>
    <property type="match status" value="1"/>
</dbReference>
<keyword evidence="5" id="KW-0862">Zinc</keyword>
<keyword evidence="11" id="KW-1185">Reference proteome</keyword>
<dbReference type="GO" id="GO:0046872">
    <property type="term" value="F:metal ion binding"/>
    <property type="evidence" value="ECO:0007669"/>
    <property type="project" value="UniProtKB-KW"/>
</dbReference>
<feature type="transmembrane region" description="Helical" evidence="7">
    <location>
        <begin position="202"/>
        <end position="226"/>
    </location>
</feature>
<gene>
    <name evidence="10" type="primary">STE24_1</name>
    <name evidence="10" type="ORF">Cantr_08041</name>
</gene>
<feature type="domain" description="CAAX prenyl protease 1 N-terminal" evidence="9">
    <location>
        <begin position="56"/>
        <end position="228"/>
    </location>
</feature>
<evidence type="ECO:0000256" key="6">
    <source>
        <dbReference type="ARBA" id="ARBA00023049"/>
    </source>
</evidence>
<keyword evidence="4" id="KW-0378">Hydrolase</keyword>
<dbReference type="InterPro" id="IPR001915">
    <property type="entry name" value="Peptidase_M48"/>
</dbReference>
<feature type="transmembrane region" description="Helical" evidence="7">
    <location>
        <begin position="124"/>
        <end position="146"/>
    </location>
</feature>
<protein>
    <submittedName>
        <fullName evidence="10">CAAX prenyl protease 1</fullName>
    </submittedName>
</protein>